<reference evidence="1" key="1">
    <citation type="submission" date="2014-03" db="EMBL/GenBank/DDBJ databases">
        <authorList>
            <person name="Genoscope - CEA"/>
        </authorList>
    </citation>
    <scope>NUCLEOTIDE SEQUENCE [LARGE SCALE GENOMIC DNA]</scope>
    <source>
        <strain evidence="1">CF27</strain>
    </source>
</reference>
<dbReference type="AlphaFoldDB" id="A0A060UTA7"/>
<name>A0A060UTA7_9PROT</name>
<keyword evidence="3" id="KW-1185">Reference proteome</keyword>
<evidence type="ECO:0000313" key="1">
    <source>
        <dbReference type="EMBL" id="CDQ09814.1"/>
    </source>
</evidence>
<dbReference type="EMBL" id="LT841305">
    <property type="protein sequence ID" value="SMH66373.1"/>
    <property type="molecule type" value="Genomic_DNA"/>
</dbReference>
<accession>A0A060UTA7</accession>
<reference evidence="2 3" key="3">
    <citation type="submission" date="2017-03" db="EMBL/GenBank/DDBJ databases">
        <authorList>
            <person name="Regsiter A."/>
            <person name="William W."/>
        </authorList>
    </citation>
    <scope>NUCLEOTIDE SEQUENCE [LARGE SCALE GENOMIC DNA]</scope>
    <source>
        <strain evidence="2">PRJEB5721</strain>
    </source>
</reference>
<gene>
    <name evidence="2" type="ORF">AFERRI_30103</name>
    <name evidence="1" type="ORF">AFERRI_30460</name>
</gene>
<reference evidence="1" key="2">
    <citation type="submission" date="2014-07" db="EMBL/GenBank/DDBJ databases">
        <title>Initial genome analysis of the psychrotolerant acidophile Acidithiobacillus ferrivorans CF27: insights into iron and sulfur oxidation pathways and into biofilm formation.</title>
        <authorList>
            <person name="Talla E."/>
            <person name="Hedrich S."/>
            <person name="Mangenot S."/>
            <person name="Ji B."/>
            <person name="Johnson D.B."/>
            <person name="Barbe V."/>
            <person name="Bonnefoy V."/>
        </authorList>
    </citation>
    <scope>NUCLEOTIDE SEQUENCE [LARGE SCALE GENOMIC DNA]</scope>
    <source>
        <strain evidence="1">CF27</strain>
    </source>
</reference>
<dbReference type="Proteomes" id="UP000193925">
    <property type="component" value="Chromosome AFERRI"/>
</dbReference>
<evidence type="ECO:0000313" key="3">
    <source>
        <dbReference type="Proteomes" id="UP000193925"/>
    </source>
</evidence>
<evidence type="ECO:0000313" key="2">
    <source>
        <dbReference type="EMBL" id="SMH66373.1"/>
    </source>
</evidence>
<sequence length="91" mass="10297">MNLQHMGTCTYMLSNPCASQAISGEIIKILMKQEGVTISIASYAIRLHYSCAPRFNFVRLHGAVQAVEIFSIEYTVSLRPPLWCFSRMLQL</sequence>
<protein>
    <submittedName>
        <fullName evidence="1">Uncharacterized protein</fullName>
    </submittedName>
</protein>
<organism evidence="1">
    <name type="scientific">Acidithiobacillus ferrivorans</name>
    <dbReference type="NCBI Taxonomy" id="160808"/>
    <lineage>
        <taxon>Bacteria</taxon>
        <taxon>Pseudomonadati</taxon>
        <taxon>Pseudomonadota</taxon>
        <taxon>Acidithiobacillia</taxon>
        <taxon>Acidithiobacillales</taxon>
        <taxon>Acidithiobacillaceae</taxon>
        <taxon>Acidithiobacillus</taxon>
    </lineage>
</organism>
<proteinExistence type="predicted"/>
<dbReference type="EMBL" id="CCCS020000023">
    <property type="protein sequence ID" value="CDQ09814.1"/>
    <property type="molecule type" value="Genomic_DNA"/>
</dbReference>